<name>A0ABP0WAV7_9BRYO</name>
<keyword evidence="2" id="KW-0812">Transmembrane</keyword>
<evidence type="ECO:0000256" key="2">
    <source>
        <dbReference type="SAM" id="Phobius"/>
    </source>
</evidence>
<feature type="region of interest" description="Disordered" evidence="1">
    <location>
        <begin position="44"/>
        <end position="86"/>
    </location>
</feature>
<evidence type="ECO:0000256" key="1">
    <source>
        <dbReference type="SAM" id="MobiDB-lite"/>
    </source>
</evidence>
<dbReference type="PANTHER" id="PTHR34575">
    <property type="entry name" value="PROTEIN PAM68, CHLOROPLASTIC"/>
    <property type="match status" value="1"/>
</dbReference>
<evidence type="ECO:0000313" key="4">
    <source>
        <dbReference type="Proteomes" id="UP001497444"/>
    </source>
</evidence>
<sequence length="190" mass="21300">MPCVHSLVPASLTNMKQSQLQVITWDYSQTTRLQLLYAMRTPKGFGPPAPKKEEAAVKRVETKAESSSALKRRTPEEKEQEDADDEVVPEVVTNRMLRRIGFTVGIPFAVGIAVFPLFYYLKVIQKLDVPEWLPLLTSMVTFGSAGAGITYGVLSTSWDPLREGSLLGWKEAQLNWPAFWQTLQNKKGSK</sequence>
<evidence type="ECO:0008006" key="5">
    <source>
        <dbReference type="Google" id="ProtNLM"/>
    </source>
</evidence>
<reference evidence="3" key="1">
    <citation type="submission" date="2024-02" db="EMBL/GenBank/DDBJ databases">
        <authorList>
            <consortium name="ELIXIR-Norway"/>
            <consortium name="Elixir Norway"/>
        </authorList>
    </citation>
    <scope>NUCLEOTIDE SEQUENCE</scope>
</reference>
<accession>A0ABP0WAV7</accession>
<organism evidence="3 4">
    <name type="scientific">Sphagnum jensenii</name>
    <dbReference type="NCBI Taxonomy" id="128206"/>
    <lineage>
        <taxon>Eukaryota</taxon>
        <taxon>Viridiplantae</taxon>
        <taxon>Streptophyta</taxon>
        <taxon>Embryophyta</taxon>
        <taxon>Bryophyta</taxon>
        <taxon>Sphagnophytina</taxon>
        <taxon>Sphagnopsida</taxon>
        <taxon>Sphagnales</taxon>
        <taxon>Sphagnaceae</taxon>
        <taxon>Sphagnum</taxon>
    </lineage>
</organism>
<dbReference type="PANTHER" id="PTHR34575:SF1">
    <property type="entry name" value="PROTEIN PAM68, CHLOROPLASTIC"/>
    <property type="match status" value="1"/>
</dbReference>
<dbReference type="EMBL" id="OZ020111">
    <property type="protein sequence ID" value="CAK9263973.1"/>
    <property type="molecule type" value="Genomic_DNA"/>
</dbReference>
<dbReference type="InterPro" id="IPR021855">
    <property type="entry name" value="PAM68-like"/>
</dbReference>
<keyword evidence="2" id="KW-0472">Membrane</keyword>
<keyword evidence="2" id="KW-1133">Transmembrane helix</keyword>
<feature type="compositionally biased region" description="Basic and acidic residues" evidence="1">
    <location>
        <begin position="50"/>
        <end position="64"/>
    </location>
</feature>
<evidence type="ECO:0000313" key="3">
    <source>
        <dbReference type="EMBL" id="CAK9263973.1"/>
    </source>
</evidence>
<dbReference type="Proteomes" id="UP001497444">
    <property type="component" value="Chromosome 16"/>
</dbReference>
<feature type="transmembrane region" description="Helical" evidence="2">
    <location>
        <begin position="132"/>
        <end position="154"/>
    </location>
</feature>
<keyword evidence="4" id="KW-1185">Reference proteome</keyword>
<feature type="transmembrane region" description="Helical" evidence="2">
    <location>
        <begin position="100"/>
        <end position="120"/>
    </location>
</feature>
<proteinExistence type="predicted"/>
<gene>
    <name evidence="3" type="ORF">CSSPJE1EN1_LOCUS9451</name>
</gene>
<protein>
    <recommendedName>
        <fullName evidence="5">Protein PAM68, chloroplastic</fullName>
    </recommendedName>
</protein>
<dbReference type="Pfam" id="PF11947">
    <property type="entry name" value="DUF3464"/>
    <property type="match status" value="1"/>
</dbReference>